<dbReference type="OrthoDB" id="3785690at2"/>
<dbReference type="EMBL" id="SMKZ01000035">
    <property type="protein sequence ID" value="TDE02575.1"/>
    <property type="molecule type" value="Genomic_DNA"/>
</dbReference>
<evidence type="ECO:0000313" key="3">
    <source>
        <dbReference type="Proteomes" id="UP000294739"/>
    </source>
</evidence>
<reference evidence="2 3" key="1">
    <citation type="submission" date="2019-03" db="EMBL/GenBank/DDBJ databases">
        <title>Draft genome sequences of novel Actinobacteria.</title>
        <authorList>
            <person name="Sahin N."/>
            <person name="Ay H."/>
            <person name="Saygin H."/>
        </authorList>
    </citation>
    <scope>NUCLEOTIDE SEQUENCE [LARGE SCALE GENOMIC DNA]</scope>
    <source>
        <strain evidence="2 3">5K138</strain>
    </source>
</reference>
<evidence type="ECO:0000256" key="1">
    <source>
        <dbReference type="SAM" id="MobiDB-lite"/>
    </source>
</evidence>
<dbReference type="Proteomes" id="UP000294739">
    <property type="component" value="Unassembled WGS sequence"/>
</dbReference>
<comment type="caution">
    <text evidence="2">The sequence shown here is derived from an EMBL/GenBank/DDBJ whole genome shotgun (WGS) entry which is preliminary data.</text>
</comment>
<dbReference type="InParanoid" id="A0A4R5CXC9"/>
<sequence length="64" mass="6667">MTPSSSSSPAEADVRRRIGVALGSASLAGPDGVTSRWRLRTETASRPRPDEAEHAGRLVAHTAG</sequence>
<gene>
    <name evidence="2" type="ORF">E1269_21570</name>
</gene>
<evidence type="ECO:0000313" key="2">
    <source>
        <dbReference type="EMBL" id="TDE02575.1"/>
    </source>
</evidence>
<feature type="compositionally biased region" description="Basic and acidic residues" evidence="1">
    <location>
        <begin position="39"/>
        <end position="56"/>
    </location>
</feature>
<accession>A0A4R5CXC9</accession>
<feature type="region of interest" description="Disordered" evidence="1">
    <location>
        <begin position="25"/>
        <end position="64"/>
    </location>
</feature>
<protein>
    <submittedName>
        <fullName evidence="2">Uncharacterized protein</fullName>
    </submittedName>
</protein>
<dbReference type="RefSeq" id="WP_131898376.1">
    <property type="nucleotide sequence ID" value="NZ_SMKZ01000035.1"/>
</dbReference>
<name>A0A4R5CXC9_9ACTN</name>
<keyword evidence="3" id="KW-1185">Reference proteome</keyword>
<organism evidence="2 3">
    <name type="scientific">Jiangella asiatica</name>
    <dbReference type="NCBI Taxonomy" id="2530372"/>
    <lineage>
        <taxon>Bacteria</taxon>
        <taxon>Bacillati</taxon>
        <taxon>Actinomycetota</taxon>
        <taxon>Actinomycetes</taxon>
        <taxon>Jiangellales</taxon>
        <taxon>Jiangellaceae</taxon>
        <taxon>Jiangella</taxon>
    </lineage>
</organism>
<proteinExistence type="predicted"/>
<dbReference type="AlphaFoldDB" id="A0A4R5CXC9"/>